<feature type="domain" description="HTH rpiR-type" evidence="4">
    <location>
        <begin position="5"/>
        <end position="81"/>
    </location>
</feature>
<dbReference type="InterPro" id="IPR036388">
    <property type="entry name" value="WH-like_DNA-bd_sf"/>
</dbReference>
<evidence type="ECO:0000313" key="8">
    <source>
        <dbReference type="EMBL" id="KUK89930.1"/>
    </source>
</evidence>
<accession>A0A101I748</accession>
<evidence type="ECO:0000313" key="7">
    <source>
        <dbReference type="EMBL" id="KUK67862.1"/>
    </source>
</evidence>
<evidence type="ECO:0000256" key="1">
    <source>
        <dbReference type="ARBA" id="ARBA00023015"/>
    </source>
</evidence>
<comment type="caution">
    <text evidence="8">The sequence shown here is derived from an EMBL/GenBank/DDBJ whole genome shotgun (WGS) entry which is preliminary data.</text>
</comment>
<dbReference type="PROSITE" id="PS51464">
    <property type="entry name" value="SIS"/>
    <property type="match status" value="1"/>
</dbReference>
<dbReference type="CDD" id="cd05013">
    <property type="entry name" value="SIS_RpiR"/>
    <property type="match status" value="1"/>
</dbReference>
<dbReference type="GO" id="GO:0003677">
    <property type="term" value="F:DNA binding"/>
    <property type="evidence" value="ECO:0007669"/>
    <property type="project" value="UniProtKB-KW"/>
</dbReference>
<keyword evidence="2" id="KW-0238">DNA-binding</keyword>
<dbReference type="GO" id="GO:0003700">
    <property type="term" value="F:DNA-binding transcription factor activity"/>
    <property type="evidence" value="ECO:0007669"/>
    <property type="project" value="InterPro"/>
</dbReference>
<name>A0A101I748_9BACT</name>
<evidence type="ECO:0000313" key="9">
    <source>
        <dbReference type="Proteomes" id="UP000054260"/>
    </source>
</evidence>
<dbReference type="InterPro" id="IPR009057">
    <property type="entry name" value="Homeodomain-like_sf"/>
</dbReference>
<dbReference type="InterPro" id="IPR035472">
    <property type="entry name" value="RpiR-like_SIS"/>
</dbReference>
<dbReference type="PROSITE" id="PS51071">
    <property type="entry name" value="HTH_RPIR"/>
    <property type="match status" value="1"/>
</dbReference>
<dbReference type="InterPro" id="IPR000281">
    <property type="entry name" value="HTH_RpiR"/>
</dbReference>
<reference evidence="6 11" key="3">
    <citation type="journal article" date="2018" name="Nat. Biotechnol.">
        <title>A standardized bacterial taxonomy based on genome phylogeny substantially revises the tree of life.</title>
        <authorList>
            <person name="Parks D.H."/>
            <person name="Chuvochina M."/>
            <person name="Waite D.W."/>
            <person name="Rinke C."/>
            <person name="Skarshewski A."/>
            <person name="Chaumeil P.A."/>
            <person name="Hugenholtz P."/>
        </authorList>
    </citation>
    <scope>NUCLEOTIDE SEQUENCE [LARGE SCALE GENOMIC DNA]</scope>
    <source>
        <strain evidence="6">UBA9905</strain>
    </source>
</reference>
<dbReference type="Proteomes" id="UP000055014">
    <property type="component" value="Unassembled WGS sequence"/>
</dbReference>
<dbReference type="PANTHER" id="PTHR30514:SF1">
    <property type="entry name" value="HTH-TYPE TRANSCRIPTIONAL REGULATOR HEXR-RELATED"/>
    <property type="match status" value="1"/>
</dbReference>
<evidence type="ECO:0000313" key="11">
    <source>
        <dbReference type="Proteomes" id="UP000264215"/>
    </source>
</evidence>
<keyword evidence="3" id="KW-0804">Transcription</keyword>
<dbReference type="InterPro" id="IPR047640">
    <property type="entry name" value="RpiR-like"/>
</dbReference>
<dbReference type="Pfam" id="PF01418">
    <property type="entry name" value="HTH_6"/>
    <property type="match status" value="1"/>
</dbReference>
<gene>
    <name evidence="6" type="ORF">DIT26_08785</name>
    <name evidence="7" type="ORF">XD86_0547</name>
    <name evidence="8" type="ORF">XE02_0787</name>
</gene>
<dbReference type="InterPro" id="IPR001347">
    <property type="entry name" value="SIS_dom"/>
</dbReference>
<dbReference type="Pfam" id="PF01380">
    <property type="entry name" value="SIS"/>
    <property type="match status" value="1"/>
</dbReference>
<sequence>MGEEFRITEKLKAMIKGLNPAEKKAAKYIIDFPDDVIHHSISELSVLAGTSETTIFRLSKKLGFNGYQAFKIQLARELSSETPSISADKNKLISDLIEALNQQNHLIDEVQLDRIASRIVKASRLIFFGVASSGIVAEFGATLFMRAGFSTAFYTDPHLQIMTAVSLDKGDIVFGISASGNIRDTVKSIEVASDSGAYTVAITGGIGSRIVSVSTETVYVAQGGHETGIPLLQPRVCQLAVIQLLLEKSIRLRNGTMQTLEKVDRTLDKKRYI</sequence>
<evidence type="ECO:0000259" key="5">
    <source>
        <dbReference type="PROSITE" id="PS51464"/>
    </source>
</evidence>
<dbReference type="EMBL" id="LGGW01000061">
    <property type="protein sequence ID" value="KUK89930.1"/>
    <property type="molecule type" value="Genomic_DNA"/>
</dbReference>
<dbReference type="PANTHER" id="PTHR30514">
    <property type="entry name" value="GLUCOKINASE"/>
    <property type="match status" value="1"/>
</dbReference>
<dbReference type="EMBL" id="DQBS01000195">
    <property type="protein sequence ID" value="HCO70647.1"/>
    <property type="molecule type" value="Genomic_DNA"/>
</dbReference>
<dbReference type="EMBL" id="LGGH01000061">
    <property type="protein sequence ID" value="KUK67862.1"/>
    <property type="molecule type" value="Genomic_DNA"/>
</dbReference>
<reference evidence="9 10" key="2">
    <citation type="journal article" date="2015" name="MBio">
        <title>Genome-Resolved Metagenomic Analysis Reveals Roles for Candidate Phyla and Other Microbial Community Members in Biogeochemical Transformations in Oil Reservoirs.</title>
        <authorList>
            <person name="Hu P."/>
            <person name="Tom L."/>
            <person name="Singh A."/>
            <person name="Thomas B.C."/>
            <person name="Baker B.J."/>
            <person name="Piceno Y.M."/>
            <person name="Andersen G.L."/>
            <person name="Banfield J.F."/>
        </authorList>
    </citation>
    <scope>NUCLEOTIDE SEQUENCE [LARGE SCALE GENOMIC DNA]</scope>
</reference>
<evidence type="ECO:0000256" key="2">
    <source>
        <dbReference type="ARBA" id="ARBA00023125"/>
    </source>
</evidence>
<evidence type="ECO:0000313" key="6">
    <source>
        <dbReference type="EMBL" id="HCO70647.1"/>
    </source>
</evidence>
<evidence type="ECO:0000256" key="3">
    <source>
        <dbReference type="ARBA" id="ARBA00023163"/>
    </source>
</evidence>
<evidence type="ECO:0000313" key="10">
    <source>
        <dbReference type="Proteomes" id="UP000055014"/>
    </source>
</evidence>
<keyword evidence="1" id="KW-0805">Transcription regulation</keyword>
<proteinExistence type="predicted"/>
<feature type="domain" description="SIS" evidence="5">
    <location>
        <begin position="115"/>
        <end position="255"/>
    </location>
</feature>
<dbReference type="PATRIC" id="fig|1236046.5.peg.391"/>
<dbReference type="Proteomes" id="UP000264215">
    <property type="component" value="Unassembled WGS sequence"/>
</dbReference>
<dbReference type="InterPro" id="IPR046348">
    <property type="entry name" value="SIS_dom_sf"/>
</dbReference>
<dbReference type="Gene3D" id="3.40.50.10490">
    <property type="entry name" value="Glucose-6-phosphate isomerase like protein, domain 1"/>
    <property type="match status" value="1"/>
</dbReference>
<dbReference type="Proteomes" id="UP000054260">
    <property type="component" value="Unassembled WGS sequence"/>
</dbReference>
<reference evidence="8" key="1">
    <citation type="journal article" date="2015" name="MBio">
        <title>Genome-resolved metagenomic analysis reveals roles for candidate phyla and other microbial community members in biogeochemical transformations in oil reservoirs.</title>
        <authorList>
            <person name="Hu P."/>
            <person name="Tom L."/>
            <person name="Singh A."/>
            <person name="Thomas B.C."/>
            <person name="Baker B.J."/>
            <person name="Piceno Y.M."/>
            <person name="Andersen G.L."/>
            <person name="Banfield J.F."/>
        </authorList>
    </citation>
    <scope>NUCLEOTIDE SEQUENCE [LARGE SCALE GENOMIC DNA]</scope>
    <source>
        <strain evidence="7">46_47</strain>
        <strain evidence="8">46_70</strain>
    </source>
</reference>
<dbReference type="SUPFAM" id="SSF46689">
    <property type="entry name" value="Homeodomain-like"/>
    <property type="match status" value="1"/>
</dbReference>
<organism evidence="8 10">
    <name type="scientific">Mesotoga infera</name>
    <dbReference type="NCBI Taxonomy" id="1236046"/>
    <lineage>
        <taxon>Bacteria</taxon>
        <taxon>Thermotogati</taxon>
        <taxon>Thermotogota</taxon>
        <taxon>Thermotogae</taxon>
        <taxon>Kosmotogales</taxon>
        <taxon>Kosmotogaceae</taxon>
        <taxon>Mesotoga</taxon>
    </lineage>
</organism>
<dbReference type="GO" id="GO:0097367">
    <property type="term" value="F:carbohydrate derivative binding"/>
    <property type="evidence" value="ECO:0007669"/>
    <property type="project" value="InterPro"/>
</dbReference>
<protein>
    <submittedName>
        <fullName evidence="6 8">Transcriptional regulator</fullName>
    </submittedName>
</protein>
<dbReference type="GO" id="GO:1901135">
    <property type="term" value="P:carbohydrate derivative metabolic process"/>
    <property type="evidence" value="ECO:0007669"/>
    <property type="project" value="InterPro"/>
</dbReference>
<dbReference type="AlphaFoldDB" id="A0A101I748"/>
<dbReference type="SUPFAM" id="SSF53697">
    <property type="entry name" value="SIS domain"/>
    <property type="match status" value="1"/>
</dbReference>
<dbReference type="Gene3D" id="1.10.10.10">
    <property type="entry name" value="Winged helix-like DNA-binding domain superfamily/Winged helix DNA-binding domain"/>
    <property type="match status" value="1"/>
</dbReference>
<evidence type="ECO:0000259" key="4">
    <source>
        <dbReference type="PROSITE" id="PS51071"/>
    </source>
</evidence>